<dbReference type="Proteomes" id="UP001172386">
    <property type="component" value="Unassembled WGS sequence"/>
</dbReference>
<keyword evidence="2" id="KW-1185">Reference proteome</keyword>
<comment type="caution">
    <text evidence="1">The sequence shown here is derived from an EMBL/GenBank/DDBJ whole genome shotgun (WGS) entry which is preliminary data.</text>
</comment>
<keyword evidence="1" id="KW-0489">Methyltransferase</keyword>
<reference evidence="1" key="1">
    <citation type="submission" date="2022-10" db="EMBL/GenBank/DDBJ databases">
        <title>Culturing micro-colonial fungi from biological soil crusts in the Mojave desert and describing Neophaeococcomyces mojavensis, and introducing the new genera and species Taxawa tesnikishii.</title>
        <authorList>
            <person name="Kurbessoian T."/>
            <person name="Stajich J.E."/>
        </authorList>
    </citation>
    <scope>NUCLEOTIDE SEQUENCE</scope>
    <source>
        <strain evidence="1">JES_112</strain>
    </source>
</reference>
<sequence length="343" mass="37779">MLHVTHVAMNAPIDLPVKSMAQALAPVARSGVARTNGSGITAASISDENIMRSPTNLRPLYGDFGPDSLFSTRESGPGQADSDAAFWVETSQLSGIRQVWAPRWTMFSRGNIREKGRILGQQSTFPGLTEEDLNQPLPAIDVVDFYVGIGYFALSYLKRGIRRVFGWEINGWSVEGLRRGCERNGWQCLTVSVSADVEGRDRAVGVVVKALHDMCDLRCIVFHGDNQFAEGTMAAVRDVLKKEEVAINVRHCNLGLLPTSKGSWEGGVSCIDTKWGGWLHVHENAEISQVEVKRQAILDILAAMVKTKKGNGWQISCEHTEMVKTYAPGVGHFVFDIKLWPAR</sequence>
<evidence type="ECO:0000313" key="2">
    <source>
        <dbReference type="Proteomes" id="UP001172386"/>
    </source>
</evidence>
<name>A0ACC3A2M3_9EURO</name>
<gene>
    <name evidence="1" type="primary">TRM12</name>
    <name evidence="1" type="ORF">H2198_006569</name>
</gene>
<proteinExistence type="predicted"/>
<accession>A0ACC3A2M3</accession>
<evidence type="ECO:0000313" key="1">
    <source>
        <dbReference type="EMBL" id="KAJ9654407.1"/>
    </source>
</evidence>
<organism evidence="1 2">
    <name type="scientific">Neophaeococcomyces mojaviensis</name>
    <dbReference type="NCBI Taxonomy" id="3383035"/>
    <lineage>
        <taxon>Eukaryota</taxon>
        <taxon>Fungi</taxon>
        <taxon>Dikarya</taxon>
        <taxon>Ascomycota</taxon>
        <taxon>Pezizomycotina</taxon>
        <taxon>Eurotiomycetes</taxon>
        <taxon>Chaetothyriomycetidae</taxon>
        <taxon>Chaetothyriales</taxon>
        <taxon>Chaetothyriales incertae sedis</taxon>
        <taxon>Neophaeococcomyces</taxon>
    </lineage>
</organism>
<keyword evidence="1" id="KW-0808">Transferase</keyword>
<protein>
    <submittedName>
        <fullName evidence="1">S-adenosylmethionine-dependent methyltransferase</fullName>
        <ecNumber evidence="1">2.5.1.114</ecNumber>
    </submittedName>
</protein>
<dbReference type="EMBL" id="JAPDRQ010000122">
    <property type="protein sequence ID" value="KAJ9654407.1"/>
    <property type="molecule type" value="Genomic_DNA"/>
</dbReference>
<dbReference type="EC" id="2.5.1.114" evidence="1"/>